<dbReference type="PROSITE" id="PS51462">
    <property type="entry name" value="NUDIX"/>
    <property type="match status" value="1"/>
</dbReference>
<name>A0A6C0JL63_9ZZZZ</name>
<dbReference type="Gene3D" id="3.90.79.10">
    <property type="entry name" value="Nucleoside Triphosphate Pyrophosphohydrolase"/>
    <property type="match status" value="1"/>
</dbReference>
<proteinExistence type="predicted"/>
<dbReference type="GO" id="GO:0003676">
    <property type="term" value="F:nucleic acid binding"/>
    <property type="evidence" value="ECO:0007669"/>
    <property type="project" value="InterPro"/>
</dbReference>
<dbReference type="PROSITE" id="PS50158">
    <property type="entry name" value="ZF_CCHC"/>
    <property type="match status" value="1"/>
</dbReference>
<dbReference type="InterPro" id="IPR015797">
    <property type="entry name" value="NUDIX_hydrolase-like_dom_sf"/>
</dbReference>
<feature type="domain" description="Nudix hydrolase" evidence="3">
    <location>
        <begin position="18"/>
        <end position="245"/>
    </location>
</feature>
<dbReference type="GO" id="GO:0016787">
    <property type="term" value="F:hydrolase activity"/>
    <property type="evidence" value="ECO:0007669"/>
    <property type="project" value="UniProtKB-KW"/>
</dbReference>
<dbReference type="InterPro" id="IPR020084">
    <property type="entry name" value="NUDIX_hydrolase_CS"/>
</dbReference>
<reference evidence="4" key="1">
    <citation type="journal article" date="2020" name="Nature">
        <title>Giant virus diversity and host interactions through global metagenomics.</title>
        <authorList>
            <person name="Schulz F."/>
            <person name="Roux S."/>
            <person name="Paez-Espino D."/>
            <person name="Jungbluth S."/>
            <person name="Walsh D.A."/>
            <person name="Denef V.J."/>
            <person name="McMahon K.D."/>
            <person name="Konstantinidis K.T."/>
            <person name="Eloe-Fadrosh E.A."/>
            <person name="Kyrpides N.C."/>
            <person name="Woyke T."/>
        </authorList>
    </citation>
    <scope>NUCLEOTIDE SEQUENCE</scope>
    <source>
        <strain evidence="4">GVMAG-M-3300027708-51</strain>
    </source>
</reference>
<dbReference type="Pfam" id="PF00293">
    <property type="entry name" value="NUDIX"/>
    <property type="match status" value="1"/>
</dbReference>
<dbReference type="InterPro" id="IPR001878">
    <property type="entry name" value="Znf_CCHC"/>
</dbReference>
<organism evidence="4">
    <name type="scientific">viral metagenome</name>
    <dbReference type="NCBI Taxonomy" id="1070528"/>
    <lineage>
        <taxon>unclassified sequences</taxon>
        <taxon>metagenomes</taxon>
        <taxon>organismal metagenomes</taxon>
    </lineage>
</organism>
<evidence type="ECO:0000313" key="4">
    <source>
        <dbReference type="EMBL" id="QHU04558.1"/>
    </source>
</evidence>
<feature type="domain" description="CCHC-type" evidence="2">
    <location>
        <begin position="3"/>
        <end position="18"/>
    </location>
</feature>
<protein>
    <recommendedName>
        <fullName evidence="5">Nudix hydrolase domain-containing protein</fullName>
    </recommendedName>
</protein>
<dbReference type="GO" id="GO:0008270">
    <property type="term" value="F:zinc ion binding"/>
    <property type="evidence" value="ECO:0007669"/>
    <property type="project" value="InterPro"/>
</dbReference>
<evidence type="ECO:0000259" key="2">
    <source>
        <dbReference type="PROSITE" id="PS50158"/>
    </source>
</evidence>
<evidence type="ECO:0000259" key="3">
    <source>
        <dbReference type="PROSITE" id="PS51462"/>
    </source>
</evidence>
<evidence type="ECO:0000256" key="1">
    <source>
        <dbReference type="ARBA" id="ARBA00022801"/>
    </source>
</evidence>
<sequence length="254" mass="29200">MYCNNCGEKGHVFRGCKDPVLSCGLVVLETPTIPAPVGTVRVLMIRRKDSMSFAEFMRGKYDPANSEYVGRLLANMTTIEQYDIAHKPFDELWRQLWGDDHSSNEYLVSKEKFTALDTAKLVSDFASVYSEPEWGFPKGRRVRTETDLECAVREFGEETNVPREAYVVLNNILLEETFTGLNGVQYRHVYFVALLSKPELVNLGQKMTYMQKREISGIGWKTMAECHGYVRPHHVERAKMLDQLTEIVRTYESH</sequence>
<dbReference type="SUPFAM" id="SSF55811">
    <property type="entry name" value="Nudix"/>
    <property type="match status" value="1"/>
</dbReference>
<keyword evidence="1" id="KW-0378">Hydrolase</keyword>
<dbReference type="EMBL" id="MN740401">
    <property type="protein sequence ID" value="QHU04558.1"/>
    <property type="molecule type" value="Genomic_DNA"/>
</dbReference>
<dbReference type="InterPro" id="IPR000086">
    <property type="entry name" value="NUDIX_hydrolase_dom"/>
</dbReference>
<dbReference type="PROSITE" id="PS00893">
    <property type="entry name" value="NUDIX_BOX"/>
    <property type="match status" value="1"/>
</dbReference>
<accession>A0A6C0JL63</accession>
<evidence type="ECO:0008006" key="5">
    <source>
        <dbReference type="Google" id="ProtNLM"/>
    </source>
</evidence>
<dbReference type="AlphaFoldDB" id="A0A6C0JL63"/>